<evidence type="ECO:0000256" key="3">
    <source>
        <dbReference type="ARBA" id="ARBA00022801"/>
    </source>
</evidence>
<dbReference type="Pfam" id="PF00135">
    <property type="entry name" value="COesterase"/>
    <property type="match status" value="1"/>
</dbReference>
<protein>
    <recommendedName>
        <fullName evidence="5">Carboxylesterase type B domain-containing protein</fullName>
    </recommendedName>
</protein>
<accession>A0A8J2KW76</accession>
<dbReference type="Proteomes" id="UP000708208">
    <property type="component" value="Unassembled WGS sequence"/>
</dbReference>
<evidence type="ECO:0000313" key="7">
    <source>
        <dbReference type="Proteomes" id="UP000708208"/>
    </source>
</evidence>
<gene>
    <name evidence="6" type="ORF">AFUS01_LOCUS32191</name>
</gene>
<keyword evidence="4" id="KW-0325">Glycoprotein</keyword>
<dbReference type="GO" id="GO:0052689">
    <property type="term" value="F:carboxylic ester hydrolase activity"/>
    <property type="evidence" value="ECO:0007669"/>
    <property type="project" value="UniProtKB-KW"/>
</dbReference>
<dbReference type="AlphaFoldDB" id="A0A8J2KW76"/>
<sequence>MVECLRGKSPVALVSAQFRLLDWVPFPIVVFAPVIEPESPEAFLTITPQEFYAQVNGSQGQLKPWIFGMTSEEGYLGLLFLRTLLGEKSLRHRWSQLAPTFLDFKYTARDPEALANKLATLYFQEYTPKYAPNSYIAQLFGDRLFLHGVFKAITLHSHVAPTFAYYFQYKGKYNAANLYGYNSDEWGVGHTEDLYYYFNSSSAYPGFKRSDREYQLSHILTTFLTTFAKHGEPLMTTDDGRLVKVWDLVSPSHPEFLRIDNDIRMIPRPMEERFALWDQGFSPAEMTDLNLM</sequence>
<name>A0A8J2KW76_9HEXA</name>
<comment type="similarity">
    <text evidence="1">Belongs to the type-B carboxylesterase/lipase family.</text>
</comment>
<evidence type="ECO:0000259" key="5">
    <source>
        <dbReference type="Pfam" id="PF00135"/>
    </source>
</evidence>
<evidence type="ECO:0000256" key="4">
    <source>
        <dbReference type="ARBA" id="ARBA00023180"/>
    </source>
</evidence>
<keyword evidence="7" id="KW-1185">Reference proteome</keyword>
<evidence type="ECO:0000256" key="1">
    <source>
        <dbReference type="ARBA" id="ARBA00005964"/>
    </source>
</evidence>
<keyword evidence="3" id="KW-0378">Hydrolase</keyword>
<dbReference type="PANTHER" id="PTHR43142:SF1">
    <property type="entry name" value="CARBOXYLIC ESTER HYDROLASE"/>
    <property type="match status" value="1"/>
</dbReference>
<proteinExistence type="inferred from homology"/>
<dbReference type="EMBL" id="CAJVCH010524412">
    <property type="protein sequence ID" value="CAG7821886.1"/>
    <property type="molecule type" value="Genomic_DNA"/>
</dbReference>
<comment type="caution">
    <text evidence="6">The sequence shown here is derived from an EMBL/GenBank/DDBJ whole genome shotgun (WGS) entry which is preliminary data.</text>
</comment>
<evidence type="ECO:0000313" key="6">
    <source>
        <dbReference type="EMBL" id="CAG7821886.1"/>
    </source>
</evidence>
<evidence type="ECO:0000256" key="2">
    <source>
        <dbReference type="ARBA" id="ARBA00022487"/>
    </source>
</evidence>
<organism evidence="6 7">
    <name type="scientific">Allacma fusca</name>
    <dbReference type="NCBI Taxonomy" id="39272"/>
    <lineage>
        <taxon>Eukaryota</taxon>
        <taxon>Metazoa</taxon>
        <taxon>Ecdysozoa</taxon>
        <taxon>Arthropoda</taxon>
        <taxon>Hexapoda</taxon>
        <taxon>Collembola</taxon>
        <taxon>Symphypleona</taxon>
        <taxon>Sminthuridae</taxon>
        <taxon>Allacma</taxon>
    </lineage>
</organism>
<dbReference type="OrthoDB" id="6752441at2759"/>
<dbReference type="InterPro" id="IPR002018">
    <property type="entry name" value="CarbesteraseB"/>
</dbReference>
<feature type="domain" description="Carboxylesterase type B" evidence="5">
    <location>
        <begin position="1"/>
        <end position="277"/>
    </location>
</feature>
<keyword evidence="2" id="KW-0719">Serine esterase</keyword>
<dbReference type="PANTHER" id="PTHR43142">
    <property type="entry name" value="CARBOXYLIC ESTER HYDROLASE"/>
    <property type="match status" value="1"/>
</dbReference>
<reference evidence="6" key="1">
    <citation type="submission" date="2021-06" db="EMBL/GenBank/DDBJ databases">
        <authorList>
            <person name="Hodson N. C."/>
            <person name="Mongue J. A."/>
            <person name="Jaron S. K."/>
        </authorList>
    </citation>
    <scope>NUCLEOTIDE SEQUENCE</scope>
</reference>